<dbReference type="AlphaFoldDB" id="A0A1B0FN72"/>
<keyword evidence="3" id="KW-1185">Reference proteome</keyword>
<name>A0A1B0FN72_GLOMM</name>
<accession>A0A1B0FN72</accession>
<proteinExistence type="predicted"/>
<evidence type="ECO:0000256" key="1">
    <source>
        <dbReference type="SAM" id="MobiDB-lite"/>
    </source>
</evidence>
<dbReference type="STRING" id="37546.A0A1B0FN72"/>
<dbReference type="EMBL" id="CCAG010007004">
    <property type="status" value="NOT_ANNOTATED_CDS"/>
    <property type="molecule type" value="Genomic_DNA"/>
</dbReference>
<organism evidence="2 3">
    <name type="scientific">Glossina morsitans morsitans</name>
    <name type="common">Savannah tsetse fly</name>
    <dbReference type="NCBI Taxonomy" id="37546"/>
    <lineage>
        <taxon>Eukaryota</taxon>
        <taxon>Metazoa</taxon>
        <taxon>Ecdysozoa</taxon>
        <taxon>Arthropoda</taxon>
        <taxon>Hexapoda</taxon>
        <taxon>Insecta</taxon>
        <taxon>Pterygota</taxon>
        <taxon>Neoptera</taxon>
        <taxon>Endopterygota</taxon>
        <taxon>Diptera</taxon>
        <taxon>Brachycera</taxon>
        <taxon>Muscomorpha</taxon>
        <taxon>Hippoboscoidea</taxon>
        <taxon>Glossinidae</taxon>
        <taxon>Glossina</taxon>
    </lineage>
</organism>
<dbReference type="Gene3D" id="3.40.50.150">
    <property type="entry name" value="Vaccinia Virus protein VP39"/>
    <property type="match status" value="1"/>
</dbReference>
<reference evidence="2" key="1">
    <citation type="submission" date="2020-05" db="UniProtKB">
        <authorList>
            <consortium name="EnsemblMetazoa"/>
        </authorList>
    </citation>
    <scope>IDENTIFICATION</scope>
    <source>
        <strain evidence="2">Yale</strain>
    </source>
</reference>
<feature type="region of interest" description="Disordered" evidence="1">
    <location>
        <begin position="96"/>
        <end position="119"/>
    </location>
</feature>
<protein>
    <submittedName>
        <fullName evidence="2">Uncharacterized protein</fullName>
    </submittedName>
</protein>
<dbReference type="InterPro" id="IPR029063">
    <property type="entry name" value="SAM-dependent_MTases_sf"/>
</dbReference>
<dbReference type="SUPFAM" id="SSF53335">
    <property type="entry name" value="S-adenosyl-L-methionine-dependent methyltransferases"/>
    <property type="match status" value="1"/>
</dbReference>
<evidence type="ECO:0000313" key="2">
    <source>
        <dbReference type="EnsemblMetazoa" id="GMOY005333-PA"/>
    </source>
</evidence>
<evidence type="ECO:0000313" key="3">
    <source>
        <dbReference type="Proteomes" id="UP000092444"/>
    </source>
</evidence>
<sequence>AAASPGLLFLHDIIKVVKGKIEEIELPNEKVDIIISEWMGYMFQTLIDEIFTIFKHIPTDNFKELIAGDIPWLEVHFKPRILRNILSYRLQQMQQAAQNRKQKSPQEQNMDEQAALTFS</sequence>
<dbReference type="VEuPathDB" id="VectorBase:GMOY005333"/>
<dbReference type="Proteomes" id="UP000092444">
    <property type="component" value="Unassembled WGS sequence"/>
</dbReference>
<dbReference type="EnsemblMetazoa" id="GMOY005333-RA">
    <property type="protein sequence ID" value="GMOY005333-PA"/>
    <property type="gene ID" value="GMOY005333"/>
</dbReference>
<dbReference type="PhylomeDB" id="A0A1B0FN72"/>